<evidence type="ECO:0000313" key="2">
    <source>
        <dbReference type="Proteomes" id="UP001642464"/>
    </source>
</evidence>
<reference evidence="1 2" key="1">
    <citation type="submission" date="2024-02" db="EMBL/GenBank/DDBJ databases">
        <authorList>
            <person name="Chen Y."/>
            <person name="Shah S."/>
            <person name="Dougan E. K."/>
            <person name="Thang M."/>
            <person name="Chan C."/>
        </authorList>
    </citation>
    <scope>NUCLEOTIDE SEQUENCE [LARGE SCALE GENOMIC DNA]</scope>
</reference>
<sequence>GGRSLQGFLLRPFMRVPRTPVEPLDDRLARKLTGMVSGKGEDLLLQALSEDVRRYHRLRASSAPCPTTMGKVGRLYVEGHSQEERKKRRAELGTLKSLTVQGSTRVRYDKALEQFWSFLREEGRRLPDQAHDLDQLLCEYLEHLWSEGFGRALASDTVAALHGACLKLGVLHTMVGYALFKQQFKFALSLLVGFYGVLRTGEILGIVGRSVAIDAPRGPAVVSLGFTKGGQRQGAAESVTLTVEQVLRWLFHWKQTAKAEESLCDKPAKWRKQFNDTLIAVGAWCLRLGLLWAGNVLACGQMRLWVAWMLVDLQLPRLTSPWQLPVARGFSALYQAAPVLMAPVPEGGLRPALRTHVDAHLGGSLAGRVPASWLQDRDLQQCLVCGLSVAKRYGIHPTCRPTARAAAGPGPALGPRGPDDGALPSLSEIQCSNTPTLRHVPARARYAWAPRACAAAAEYNDERAWVHLLMLPQPVLCAPPRGGRKPLLLLPWSASRGGKMDQKRDFAIGLAREGFDKKACTALLSQGLCEHSPATVAALRSLHPTAPAPTVPAMHELPVASLLDVDSVTYALRSFPAQTVNLLAQGQACSAIAPLLGDAGLVALPKPSGGVRPIAVGELLRRLTAKCLMQQVRSEARQHFWPAQAGVAVKAGAEAAIHALRAVATALLQLQHAAAGLGLTLNLAKSEAIAVGMTPPPAIIAKLPAALVRNAVGQSRILDDFEFLGAAIGKPAHLQSHAALVPASCLKFWGAWQILKSPCGCCVPPLGMLDWYIPCVAALLLA</sequence>
<dbReference type="EMBL" id="CAXAMM010044008">
    <property type="protein sequence ID" value="CAK9112667.1"/>
    <property type="molecule type" value="Genomic_DNA"/>
</dbReference>
<organism evidence="1 2">
    <name type="scientific">Durusdinium trenchii</name>
    <dbReference type="NCBI Taxonomy" id="1381693"/>
    <lineage>
        <taxon>Eukaryota</taxon>
        <taxon>Sar</taxon>
        <taxon>Alveolata</taxon>
        <taxon>Dinophyceae</taxon>
        <taxon>Suessiales</taxon>
        <taxon>Symbiodiniaceae</taxon>
        <taxon>Durusdinium</taxon>
    </lineage>
</organism>
<feature type="non-terminal residue" evidence="1">
    <location>
        <position position="1"/>
    </location>
</feature>
<feature type="non-terminal residue" evidence="1">
    <location>
        <position position="782"/>
    </location>
</feature>
<name>A0ABP0SJX5_9DINO</name>
<comment type="caution">
    <text evidence="1">The sequence shown here is derived from an EMBL/GenBank/DDBJ whole genome shotgun (WGS) entry which is preliminary data.</text>
</comment>
<evidence type="ECO:0000313" key="1">
    <source>
        <dbReference type="EMBL" id="CAK9112667.1"/>
    </source>
</evidence>
<proteinExistence type="predicted"/>
<gene>
    <name evidence="1" type="ORF">SCF082_LOCUS52235</name>
</gene>
<protein>
    <submittedName>
        <fullName evidence="1">132 kDa protein</fullName>
    </submittedName>
</protein>
<keyword evidence="2" id="KW-1185">Reference proteome</keyword>
<accession>A0ABP0SJX5</accession>
<dbReference type="Proteomes" id="UP001642464">
    <property type="component" value="Unassembled WGS sequence"/>
</dbReference>